<evidence type="ECO:0000256" key="1">
    <source>
        <dbReference type="SAM" id="MobiDB-lite"/>
    </source>
</evidence>
<dbReference type="HOGENOM" id="CLU_165884_0_0_2"/>
<reference evidence="2 3" key="2">
    <citation type="journal article" date="2009" name="Stand. Genomic Sci.">
        <title>Complete genome sequence of Staphylothermus marinus Stetter and Fiala 1986 type strain F1.</title>
        <authorList>
            <person name="Anderson I.J."/>
            <person name="Sun H."/>
            <person name="Lapidus A."/>
            <person name="Copeland A."/>
            <person name="Glavina Del Rio T."/>
            <person name="Tice H."/>
            <person name="Dalin E."/>
            <person name="Lucas S."/>
            <person name="Barry K."/>
            <person name="Land M."/>
            <person name="Richardson P."/>
            <person name="Huber H."/>
            <person name="Kyrpides N.C."/>
        </authorList>
    </citation>
    <scope>NUCLEOTIDE SEQUENCE [LARGE SCALE GENOMIC DNA]</scope>
    <source>
        <strain evidence="3">ATCC 43588 / DSM 3639 / JCM 9404 / F1</strain>
    </source>
</reference>
<evidence type="ECO:0000313" key="2">
    <source>
        <dbReference type="EMBL" id="ABN70341.1"/>
    </source>
</evidence>
<dbReference type="KEGG" id="smr:Smar_1249"/>
<dbReference type="SUPFAM" id="SSF50447">
    <property type="entry name" value="Translation proteins"/>
    <property type="match status" value="1"/>
</dbReference>
<feature type="region of interest" description="Disordered" evidence="1">
    <location>
        <begin position="82"/>
        <end position="113"/>
    </location>
</feature>
<dbReference type="AlphaFoldDB" id="A3DNY1"/>
<dbReference type="Gene3D" id="2.40.10.230">
    <property type="entry name" value="Probable tRNA pseudouridine synthase domain"/>
    <property type="match status" value="1"/>
</dbReference>
<dbReference type="InterPro" id="IPR009000">
    <property type="entry name" value="Transl_B-barrel_sf"/>
</dbReference>
<dbReference type="Proteomes" id="UP000000254">
    <property type="component" value="Chromosome"/>
</dbReference>
<dbReference type="GeneID" id="4906600"/>
<proteinExistence type="predicted"/>
<dbReference type="OrthoDB" id="379413at2157"/>
<keyword evidence="3" id="KW-1185">Reference proteome</keyword>
<name>A3DNY1_STAMF</name>
<sequence length="113" mass="12895">MKKLGEIVTKTKDNLLIVKSYVKDPRRLVGALVYDSSLRRIGRIVDVIGRVDQPHVVVKPESKEILDFIDLGITYYYVKERKRSSRQTRGKGKKKRGGKSSRRGRGRGARRGV</sequence>
<reference evidence="3" key="1">
    <citation type="journal article" date="2009" name="BMC Genomics">
        <title>The complete genome sequence of Staphylothermus marinus reveals differences in sulfur metabolism among heterotrophic Crenarchaeota.</title>
        <authorList>
            <person name="Anderson I.J."/>
            <person name="Dharmarajan L."/>
            <person name="Rodriguez J."/>
            <person name="Hooper S."/>
            <person name="Porat I."/>
            <person name="Ulrich L.E."/>
            <person name="Elkins J.G."/>
            <person name="Mavromatis K."/>
            <person name="Sun H."/>
            <person name="Land M."/>
            <person name="Lapidus A."/>
            <person name="Lucas S."/>
            <person name="Barry K."/>
            <person name="Huber H."/>
            <person name="Zhulin I.B."/>
            <person name="Whitman W.B."/>
            <person name="Mukhopadhyay B."/>
            <person name="Woese C."/>
            <person name="Bristow J."/>
            <person name="Kyrpides N."/>
        </authorList>
    </citation>
    <scope>NUCLEOTIDE SEQUENCE [LARGE SCALE GENOMIC DNA]</scope>
    <source>
        <strain evidence="3">ATCC 43588 / DSM 3639 / JCM 9404 / F1</strain>
    </source>
</reference>
<dbReference type="EMBL" id="CP000575">
    <property type="protein sequence ID" value="ABN70341.1"/>
    <property type="molecule type" value="Genomic_DNA"/>
</dbReference>
<dbReference type="InterPro" id="IPR038664">
    <property type="entry name" value="Gar1/Naf1_Cbf5-bd_sf"/>
</dbReference>
<protein>
    <submittedName>
        <fullName evidence="2">snoRNP protein GAR1</fullName>
    </submittedName>
</protein>
<accession>A3DNY1</accession>
<organism evidence="2 3">
    <name type="scientific">Staphylothermus marinus (strain ATCC 43588 / DSM 3639 / JCM 9404 / F1)</name>
    <dbReference type="NCBI Taxonomy" id="399550"/>
    <lineage>
        <taxon>Archaea</taxon>
        <taxon>Thermoproteota</taxon>
        <taxon>Thermoprotei</taxon>
        <taxon>Desulfurococcales</taxon>
        <taxon>Desulfurococcaceae</taxon>
        <taxon>Staphylothermus</taxon>
    </lineage>
</organism>
<gene>
    <name evidence="2" type="ordered locus">Smar_1249</name>
</gene>
<evidence type="ECO:0000313" key="3">
    <source>
        <dbReference type="Proteomes" id="UP000000254"/>
    </source>
</evidence>
<dbReference type="STRING" id="399550.Smar_1249"/>
<dbReference type="eggNOG" id="arCOG02466">
    <property type="taxonomic scope" value="Archaea"/>
</dbReference>
<dbReference type="RefSeq" id="WP_011839532.1">
    <property type="nucleotide sequence ID" value="NC_009033.1"/>
</dbReference>